<proteinExistence type="predicted"/>
<accession>A0ABT1KMI2</accession>
<dbReference type="RefSeq" id="WP_308208998.1">
    <property type="nucleotide sequence ID" value="NZ_BMDN01000002.1"/>
</dbReference>
<organism evidence="1 2">
    <name type="scientific">Agromyces flavus</name>
    <dbReference type="NCBI Taxonomy" id="589382"/>
    <lineage>
        <taxon>Bacteria</taxon>
        <taxon>Bacillati</taxon>
        <taxon>Actinomycetota</taxon>
        <taxon>Actinomycetes</taxon>
        <taxon>Micrococcales</taxon>
        <taxon>Microbacteriaceae</taxon>
        <taxon>Agromyces</taxon>
    </lineage>
</organism>
<dbReference type="Proteomes" id="UP000893823">
    <property type="component" value="Unassembled WGS sequence"/>
</dbReference>
<dbReference type="EMBL" id="SODL02000002">
    <property type="protein sequence ID" value="MCP2367439.1"/>
    <property type="molecule type" value="Genomic_DNA"/>
</dbReference>
<reference evidence="1" key="1">
    <citation type="submission" date="2022-06" db="EMBL/GenBank/DDBJ databases">
        <title>Genomic Encyclopedia of Type Strains, Phase III (KMG-III): the genomes of soil and plant-associated and newly described type strains.</title>
        <authorList>
            <person name="Whitman W."/>
        </authorList>
    </citation>
    <scope>NUCLEOTIDE SEQUENCE</scope>
    <source>
        <strain evidence="1">CPCC 202695</strain>
    </source>
</reference>
<keyword evidence="2" id="KW-1185">Reference proteome</keyword>
<gene>
    <name evidence="1" type="ORF">BCL57_001593</name>
</gene>
<sequence length="160" mass="17623">MTNRADQGLTDLEEEIMAEKTEGLSEFEREAVKDRAKELRAEAKAGKNRAAGEKAIRAAIDEMTGNDREIAEGFYKVVGSVAPQLMPKTYYGMPAFANDDGKVVAFMQPAVKFKARYATLGFDDKANLDDGDMWPTSFAVVKWTPAVEQRYSELVASAVS</sequence>
<protein>
    <submittedName>
        <fullName evidence="1">Uncharacterized protein YdhG (YjbR/CyaY superfamily)</fullName>
    </submittedName>
</protein>
<evidence type="ECO:0000313" key="2">
    <source>
        <dbReference type="Proteomes" id="UP000893823"/>
    </source>
</evidence>
<name>A0ABT1KMI2_9MICO</name>
<dbReference type="SUPFAM" id="SSF159888">
    <property type="entry name" value="YdhG-like"/>
    <property type="match status" value="1"/>
</dbReference>
<comment type="caution">
    <text evidence="1">The sequence shown here is derived from an EMBL/GenBank/DDBJ whole genome shotgun (WGS) entry which is preliminary data.</text>
</comment>
<evidence type="ECO:0000313" key="1">
    <source>
        <dbReference type="EMBL" id="MCP2367439.1"/>
    </source>
</evidence>